<dbReference type="InterPro" id="IPR008271">
    <property type="entry name" value="Ser/Thr_kinase_AS"/>
</dbReference>
<proteinExistence type="predicted"/>
<gene>
    <name evidence="11" type="ORF">GCM10009827_107950</name>
</gene>
<evidence type="ECO:0000256" key="3">
    <source>
        <dbReference type="ARBA" id="ARBA00022679"/>
    </source>
</evidence>
<keyword evidence="2" id="KW-0723">Serine/threonine-protein kinase</keyword>
<dbReference type="PANTHER" id="PTHR43289">
    <property type="entry name" value="MITOGEN-ACTIVATED PROTEIN KINASE KINASE KINASE 20-RELATED"/>
    <property type="match status" value="1"/>
</dbReference>
<sequence>MRTPPEARDDTDDGLRSLSEDLTGYRIGDAYQLIEPIGGGGTGTVWRARALQGDEEVAVKLLREDLMAEPKAVNRFVQERAILLMLRHPHIVRVRDLVTVGTSLGLVMDLVDGGTLRDHLHDRGTLPPAEAATLLAQVADALSAAHRRGIVHRDLKPDNILLDRDGGQPHTRLTDFGIARVLDTPSMTTPGALVGTANYIAPETVYGGRPAPSADVYALGVVLFELVTGRPPYAGGPAWAILRRHVDESPQRVEGMPETVWRVVGACMDKRPGRRPTAKELAHTLRVVAKRTADDPALPPQPVIHELLPSFEPPVPKPRPPTSSRSRMTILAVVLAALAVVAVPAWRVVHRPSAQTAVQRPDALPPSVDGQPAMPKLGVTPSVGGGRTSGGEKIRGGVPTRSAGPVEAIVWGAWQCAEEYTWDIGHPVLAKPCHQTSSAAVRMVGHVSALPAIQADISMSLVDAETRNVVDGPRVCRELMFTDFAPSHDCGPFDVTPPRGRRYYVVEKWVYTNRAILPGGSVQGPTFDW</sequence>
<organism evidence="11 12">
    <name type="scientific">Dactylosporangium maewongense</name>
    <dbReference type="NCBI Taxonomy" id="634393"/>
    <lineage>
        <taxon>Bacteria</taxon>
        <taxon>Bacillati</taxon>
        <taxon>Actinomycetota</taxon>
        <taxon>Actinomycetes</taxon>
        <taxon>Micromonosporales</taxon>
        <taxon>Micromonosporaceae</taxon>
        <taxon>Dactylosporangium</taxon>
    </lineage>
</organism>
<keyword evidence="6 7" id="KW-0067">ATP-binding</keyword>
<dbReference type="RefSeq" id="WP_344513720.1">
    <property type="nucleotide sequence ID" value="NZ_BAAAQD010000040.1"/>
</dbReference>
<dbReference type="SMART" id="SM00220">
    <property type="entry name" value="S_TKc"/>
    <property type="match status" value="1"/>
</dbReference>
<dbReference type="Gene3D" id="1.10.510.10">
    <property type="entry name" value="Transferase(Phosphotransferase) domain 1"/>
    <property type="match status" value="1"/>
</dbReference>
<evidence type="ECO:0000256" key="5">
    <source>
        <dbReference type="ARBA" id="ARBA00022777"/>
    </source>
</evidence>
<dbReference type="Gene3D" id="3.30.200.20">
    <property type="entry name" value="Phosphorylase Kinase, domain 1"/>
    <property type="match status" value="1"/>
</dbReference>
<dbReference type="CDD" id="cd14014">
    <property type="entry name" value="STKc_PknB_like"/>
    <property type="match status" value="1"/>
</dbReference>
<evidence type="ECO:0000313" key="12">
    <source>
        <dbReference type="Proteomes" id="UP001501470"/>
    </source>
</evidence>
<keyword evidence="9" id="KW-1133">Transmembrane helix</keyword>
<dbReference type="InterPro" id="IPR017441">
    <property type="entry name" value="Protein_kinase_ATP_BS"/>
</dbReference>
<keyword evidence="9" id="KW-0812">Transmembrane</keyword>
<dbReference type="EMBL" id="BAAAQD010000040">
    <property type="protein sequence ID" value="GAA1568629.1"/>
    <property type="molecule type" value="Genomic_DNA"/>
</dbReference>
<dbReference type="PROSITE" id="PS00107">
    <property type="entry name" value="PROTEIN_KINASE_ATP"/>
    <property type="match status" value="1"/>
</dbReference>
<feature type="region of interest" description="Disordered" evidence="8">
    <location>
        <begin position="354"/>
        <end position="399"/>
    </location>
</feature>
<dbReference type="PROSITE" id="PS00108">
    <property type="entry name" value="PROTEIN_KINASE_ST"/>
    <property type="match status" value="1"/>
</dbReference>
<evidence type="ECO:0000259" key="10">
    <source>
        <dbReference type="PROSITE" id="PS50011"/>
    </source>
</evidence>
<comment type="caution">
    <text evidence="11">The sequence shown here is derived from an EMBL/GenBank/DDBJ whole genome shotgun (WGS) entry which is preliminary data.</text>
</comment>
<dbReference type="InterPro" id="IPR000719">
    <property type="entry name" value="Prot_kinase_dom"/>
</dbReference>
<protein>
    <recommendedName>
        <fullName evidence="1">non-specific serine/threonine protein kinase</fullName>
        <ecNumber evidence="1">2.7.11.1</ecNumber>
    </recommendedName>
</protein>
<dbReference type="SUPFAM" id="SSF56112">
    <property type="entry name" value="Protein kinase-like (PK-like)"/>
    <property type="match status" value="1"/>
</dbReference>
<dbReference type="Pfam" id="PF00069">
    <property type="entry name" value="Pkinase"/>
    <property type="match status" value="1"/>
</dbReference>
<evidence type="ECO:0000256" key="2">
    <source>
        <dbReference type="ARBA" id="ARBA00022527"/>
    </source>
</evidence>
<evidence type="ECO:0000256" key="8">
    <source>
        <dbReference type="SAM" id="MobiDB-lite"/>
    </source>
</evidence>
<evidence type="ECO:0000313" key="11">
    <source>
        <dbReference type="EMBL" id="GAA1568629.1"/>
    </source>
</evidence>
<accession>A0ABN2D403</accession>
<keyword evidence="9" id="KW-0472">Membrane</keyword>
<dbReference type="Proteomes" id="UP001501470">
    <property type="component" value="Unassembled WGS sequence"/>
</dbReference>
<dbReference type="EC" id="2.7.11.1" evidence="1"/>
<evidence type="ECO:0000256" key="6">
    <source>
        <dbReference type="ARBA" id="ARBA00022840"/>
    </source>
</evidence>
<keyword evidence="3" id="KW-0808">Transferase</keyword>
<evidence type="ECO:0000256" key="7">
    <source>
        <dbReference type="PROSITE-ProRule" id="PRU10141"/>
    </source>
</evidence>
<evidence type="ECO:0000256" key="9">
    <source>
        <dbReference type="SAM" id="Phobius"/>
    </source>
</evidence>
<evidence type="ECO:0000256" key="4">
    <source>
        <dbReference type="ARBA" id="ARBA00022741"/>
    </source>
</evidence>
<keyword evidence="4 7" id="KW-0547">Nucleotide-binding</keyword>
<dbReference type="PANTHER" id="PTHR43289:SF6">
    <property type="entry name" value="SERINE_THREONINE-PROTEIN KINASE NEKL-3"/>
    <property type="match status" value="1"/>
</dbReference>
<reference evidence="11 12" key="1">
    <citation type="journal article" date="2019" name="Int. J. Syst. Evol. Microbiol.">
        <title>The Global Catalogue of Microorganisms (GCM) 10K type strain sequencing project: providing services to taxonomists for standard genome sequencing and annotation.</title>
        <authorList>
            <consortium name="The Broad Institute Genomics Platform"/>
            <consortium name="The Broad Institute Genome Sequencing Center for Infectious Disease"/>
            <person name="Wu L."/>
            <person name="Ma J."/>
        </authorList>
    </citation>
    <scope>NUCLEOTIDE SEQUENCE [LARGE SCALE GENOMIC DNA]</scope>
    <source>
        <strain evidence="11 12">JCM 15933</strain>
    </source>
</reference>
<dbReference type="PROSITE" id="PS50011">
    <property type="entry name" value="PROTEIN_KINASE_DOM"/>
    <property type="match status" value="1"/>
</dbReference>
<evidence type="ECO:0000256" key="1">
    <source>
        <dbReference type="ARBA" id="ARBA00012513"/>
    </source>
</evidence>
<keyword evidence="12" id="KW-1185">Reference proteome</keyword>
<feature type="domain" description="Protein kinase" evidence="10">
    <location>
        <begin position="31"/>
        <end position="286"/>
    </location>
</feature>
<feature type="binding site" evidence="7">
    <location>
        <position position="60"/>
    </location>
    <ligand>
        <name>ATP</name>
        <dbReference type="ChEBI" id="CHEBI:30616"/>
    </ligand>
</feature>
<dbReference type="InterPro" id="IPR011009">
    <property type="entry name" value="Kinase-like_dom_sf"/>
</dbReference>
<name>A0ABN2D403_9ACTN</name>
<keyword evidence="5" id="KW-0418">Kinase</keyword>
<feature type="transmembrane region" description="Helical" evidence="9">
    <location>
        <begin position="328"/>
        <end position="346"/>
    </location>
</feature>